<dbReference type="Pfam" id="PF01556">
    <property type="entry name" value="DnaJ_C"/>
    <property type="match status" value="1"/>
</dbReference>
<dbReference type="PANTHER" id="PTHR43096">
    <property type="entry name" value="DNAJ HOMOLOG 1, MITOCHONDRIAL-RELATED"/>
    <property type="match status" value="1"/>
</dbReference>
<name>A0A0C1IXX0_9BACT</name>
<dbReference type="GO" id="GO:0008270">
    <property type="term" value="F:zinc ion binding"/>
    <property type="evidence" value="ECO:0007669"/>
    <property type="project" value="UniProtKB-KW"/>
</dbReference>
<dbReference type="PROSITE" id="PS00636">
    <property type="entry name" value="DNAJ_1"/>
    <property type="match status" value="1"/>
</dbReference>
<dbReference type="CDD" id="cd10747">
    <property type="entry name" value="DnaJ_C"/>
    <property type="match status" value="1"/>
</dbReference>
<sequence>MEYKDYYKILGVDKKASQDEIKKAFRKLAVKYHPDKNPGNKEAEDMFKLINEANEVLGNPESRKKYDTLGENWNRYQEAPRGQYDQGGGGFRFEGDFSDLFGDSNGGNYSDFFSAFFGQGGGDGGGKKSRRSRTSSFRGGDYEAEVEITLDEAFHGTSRIIQVHDEKIRISPKPGAYEGQLLRIRGKGAPGSSEKERGDLYVRIRVKPHPLYERRDNDLYFTKQVDLYTAVLGGEAIIETLSGAIKVKVDAGVQNGKTIRIRGKGMPFYGKQDQHGDLYVKLQVSIPVSLSSEERKLFEQLRTQYEEKHGKAHKQEV</sequence>
<dbReference type="GO" id="GO:0005737">
    <property type="term" value="C:cytoplasm"/>
    <property type="evidence" value="ECO:0007669"/>
    <property type="project" value="TreeGrafter"/>
</dbReference>
<dbReference type="EMBL" id="JSVC01000007">
    <property type="protein sequence ID" value="KIC95349.1"/>
    <property type="molecule type" value="Genomic_DNA"/>
</dbReference>
<dbReference type="RefSeq" id="WP_039138425.1">
    <property type="nucleotide sequence ID" value="NZ_JSVC01000007.1"/>
</dbReference>
<dbReference type="Proteomes" id="UP000031408">
    <property type="component" value="Unassembled WGS sequence"/>
</dbReference>
<dbReference type="CDD" id="cd06257">
    <property type="entry name" value="DnaJ"/>
    <property type="match status" value="1"/>
</dbReference>
<keyword evidence="5" id="KW-0143">Chaperone</keyword>
<dbReference type="SUPFAM" id="SSF46565">
    <property type="entry name" value="Chaperone J-domain"/>
    <property type="match status" value="1"/>
</dbReference>
<dbReference type="SMART" id="SM00271">
    <property type="entry name" value="DnaJ"/>
    <property type="match status" value="1"/>
</dbReference>
<proteinExistence type="predicted"/>
<dbReference type="AlphaFoldDB" id="A0A0C1IXX0"/>
<dbReference type="Gene3D" id="1.10.287.110">
    <property type="entry name" value="DnaJ domain"/>
    <property type="match status" value="1"/>
</dbReference>
<evidence type="ECO:0000256" key="5">
    <source>
        <dbReference type="ARBA" id="ARBA00023186"/>
    </source>
</evidence>
<keyword evidence="8" id="KW-1185">Reference proteome</keyword>
<dbReference type="PROSITE" id="PS50076">
    <property type="entry name" value="DNAJ_2"/>
    <property type="match status" value="1"/>
</dbReference>
<protein>
    <submittedName>
        <fullName evidence="7">Molecular chaperone DnaJ</fullName>
    </submittedName>
</protein>
<dbReference type="InterPro" id="IPR018253">
    <property type="entry name" value="DnaJ_domain_CS"/>
</dbReference>
<dbReference type="InterPro" id="IPR002939">
    <property type="entry name" value="DnaJ_C"/>
</dbReference>
<organism evidence="7 8">
    <name type="scientific">Flavihumibacter solisilvae</name>
    <dbReference type="NCBI Taxonomy" id="1349421"/>
    <lineage>
        <taxon>Bacteria</taxon>
        <taxon>Pseudomonadati</taxon>
        <taxon>Bacteroidota</taxon>
        <taxon>Chitinophagia</taxon>
        <taxon>Chitinophagales</taxon>
        <taxon>Chitinophagaceae</taxon>
        <taxon>Flavihumibacter</taxon>
    </lineage>
</organism>
<feature type="domain" description="J" evidence="6">
    <location>
        <begin position="5"/>
        <end position="70"/>
    </location>
</feature>
<reference evidence="7 8" key="1">
    <citation type="submission" date="2014-11" db="EMBL/GenBank/DDBJ databases">
        <title>Genome sequence of Flavihumibacter solisilvae 3-3.</title>
        <authorList>
            <person name="Zhou G."/>
            <person name="Li M."/>
            <person name="Wang G."/>
        </authorList>
    </citation>
    <scope>NUCLEOTIDE SEQUENCE [LARGE SCALE GENOMIC DNA]</scope>
    <source>
        <strain evidence="7 8">3-3</strain>
    </source>
</reference>
<evidence type="ECO:0000256" key="1">
    <source>
        <dbReference type="ARBA" id="ARBA00022723"/>
    </source>
</evidence>
<dbReference type="PRINTS" id="PR00625">
    <property type="entry name" value="JDOMAIN"/>
</dbReference>
<evidence type="ECO:0000256" key="2">
    <source>
        <dbReference type="ARBA" id="ARBA00022737"/>
    </source>
</evidence>
<keyword evidence="4" id="KW-0862">Zinc</keyword>
<gene>
    <name evidence="7" type="ORF">OI18_07050</name>
</gene>
<comment type="caution">
    <text evidence="7">The sequence shown here is derived from an EMBL/GenBank/DDBJ whole genome shotgun (WGS) entry which is preliminary data.</text>
</comment>
<dbReference type="GO" id="GO:0051082">
    <property type="term" value="F:unfolded protein binding"/>
    <property type="evidence" value="ECO:0007669"/>
    <property type="project" value="InterPro"/>
</dbReference>
<dbReference type="OrthoDB" id="9779889at2"/>
<evidence type="ECO:0000256" key="3">
    <source>
        <dbReference type="ARBA" id="ARBA00022771"/>
    </source>
</evidence>
<dbReference type="Pfam" id="PF00226">
    <property type="entry name" value="DnaJ"/>
    <property type="match status" value="1"/>
</dbReference>
<evidence type="ECO:0000313" key="7">
    <source>
        <dbReference type="EMBL" id="KIC95349.1"/>
    </source>
</evidence>
<dbReference type="InterPro" id="IPR036869">
    <property type="entry name" value="J_dom_sf"/>
</dbReference>
<keyword evidence="3" id="KW-0863">Zinc-finger</keyword>
<evidence type="ECO:0000259" key="6">
    <source>
        <dbReference type="PROSITE" id="PS50076"/>
    </source>
</evidence>
<accession>A0A0C1IXX0</accession>
<keyword evidence="2" id="KW-0677">Repeat</keyword>
<evidence type="ECO:0000256" key="4">
    <source>
        <dbReference type="ARBA" id="ARBA00022833"/>
    </source>
</evidence>
<evidence type="ECO:0000313" key="8">
    <source>
        <dbReference type="Proteomes" id="UP000031408"/>
    </source>
</evidence>
<dbReference type="PANTHER" id="PTHR43096:SF48">
    <property type="entry name" value="CHAPERONE PROTEIN DNAJ"/>
    <property type="match status" value="1"/>
</dbReference>
<dbReference type="GO" id="GO:0042026">
    <property type="term" value="P:protein refolding"/>
    <property type="evidence" value="ECO:0007669"/>
    <property type="project" value="TreeGrafter"/>
</dbReference>
<dbReference type="FunFam" id="2.60.260.20:FF:000005">
    <property type="entry name" value="Chaperone protein dnaJ 1, mitochondrial"/>
    <property type="match status" value="1"/>
</dbReference>
<dbReference type="Gene3D" id="2.60.260.20">
    <property type="entry name" value="Urease metallochaperone UreE, N-terminal domain"/>
    <property type="match status" value="2"/>
</dbReference>
<dbReference type="STRING" id="1349421.OI18_07050"/>
<dbReference type="SUPFAM" id="SSF49493">
    <property type="entry name" value="HSP40/DnaJ peptide-binding domain"/>
    <property type="match status" value="2"/>
</dbReference>
<dbReference type="InterPro" id="IPR008971">
    <property type="entry name" value="HSP40/DnaJ_pept-bd"/>
</dbReference>
<dbReference type="InterPro" id="IPR001623">
    <property type="entry name" value="DnaJ_domain"/>
</dbReference>
<keyword evidence="1" id="KW-0479">Metal-binding</keyword>